<comment type="similarity">
    <text evidence="10 11">Belongs to the TonB-dependent receptor family.</text>
</comment>
<evidence type="ECO:0000256" key="5">
    <source>
        <dbReference type="ARBA" id="ARBA00022729"/>
    </source>
</evidence>
<dbReference type="PROSITE" id="PS52016">
    <property type="entry name" value="TONB_DEPENDENT_REC_3"/>
    <property type="match status" value="1"/>
</dbReference>
<keyword evidence="8 14" id="KW-0675">Receptor</keyword>
<organism evidence="14 15">
    <name type="scientific">Sphingomonas humi</name>
    <dbReference type="NCBI Taxonomy" id="335630"/>
    <lineage>
        <taxon>Bacteria</taxon>
        <taxon>Pseudomonadati</taxon>
        <taxon>Pseudomonadota</taxon>
        <taxon>Alphaproteobacteria</taxon>
        <taxon>Sphingomonadales</taxon>
        <taxon>Sphingomonadaceae</taxon>
        <taxon>Sphingomonas</taxon>
    </lineage>
</organism>
<evidence type="ECO:0000256" key="3">
    <source>
        <dbReference type="ARBA" id="ARBA00022452"/>
    </source>
</evidence>
<dbReference type="Pfam" id="PF07715">
    <property type="entry name" value="Plug"/>
    <property type="match status" value="1"/>
</dbReference>
<keyword evidence="5" id="KW-0732">Signal</keyword>
<evidence type="ECO:0000256" key="2">
    <source>
        <dbReference type="ARBA" id="ARBA00022448"/>
    </source>
</evidence>
<dbReference type="InterPro" id="IPR012910">
    <property type="entry name" value="Plug_dom"/>
</dbReference>
<dbReference type="EMBL" id="BAAAZD010000001">
    <property type="protein sequence ID" value="GAA4002678.1"/>
    <property type="molecule type" value="Genomic_DNA"/>
</dbReference>
<gene>
    <name evidence="14" type="ORF">GCM10022211_12560</name>
</gene>
<evidence type="ECO:0000256" key="11">
    <source>
        <dbReference type="RuleBase" id="RU003357"/>
    </source>
</evidence>
<keyword evidence="3 10" id="KW-1134">Transmembrane beta strand</keyword>
<keyword evidence="4 10" id="KW-0812">Transmembrane</keyword>
<dbReference type="InterPro" id="IPR000531">
    <property type="entry name" value="Beta-barrel_TonB"/>
</dbReference>
<dbReference type="InterPro" id="IPR036942">
    <property type="entry name" value="Beta-barrel_TonB_sf"/>
</dbReference>
<dbReference type="Gene3D" id="2.170.130.10">
    <property type="entry name" value="TonB-dependent receptor, plug domain"/>
    <property type="match status" value="1"/>
</dbReference>
<dbReference type="PANTHER" id="PTHR30069:SF29">
    <property type="entry name" value="HEMOGLOBIN AND HEMOGLOBIN-HAPTOGLOBIN-BINDING PROTEIN 1-RELATED"/>
    <property type="match status" value="1"/>
</dbReference>
<keyword evidence="15" id="KW-1185">Reference proteome</keyword>
<dbReference type="InterPro" id="IPR037066">
    <property type="entry name" value="Plug_dom_sf"/>
</dbReference>
<evidence type="ECO:0000256" key="4">
    <source>
        <dbReference type="ARBA" id="ARBA00022692"/>
    </source>
</evidence>
<evidence type="ECO:0000313" key="14">
    <source>
        <dbReference type="EMBL" id="GAA4002678.1"/>
    </source>
</evidence>
<evidence type="ECO:0000313" key="15">
    <source>
        <dbReference type="Proteomes" id="UP001501310"/>
    </source>
</evidence>
<proteinExistence type="inferred from homology"/>
<comment type="subcellular location">
    <subcellularLocation>
        <location evidence="1 10">Cell outer membrane</location>
        <topology evidence="1 10">Multi-pass membrane protein</topology>
    </subcellularLocation>
</comment>
<keyword evidence="2 10" id="KW-0813">Transport</keyword>
<dbReference type="Proteomes" id="UP001501310">
    <property type="component" value="Unassembled WGS sequence"/>
</dbReference>
<evidence type="ECO:0000259" key="12">
    <source>
        <dbReference type="Pfam" id="PF00593"/>
    </source>
</evidence>
<keyword evidence="6 11" id="KW-0798">TonB box</keyword>
<comment type="caution">
    <text evidence="14">The sequence shown here is derived from an EMBL/GenBank/DDBJ whole genome shotgun (WGS) entry which is preliminary data.</text>
</comment>
<protein>
    <submittedName>
        <fullName evidence="14">TonB-dependent receptor</fullName>
    </submittedName>
</protein>
<dbReference type="PANTHER" id="PTHR30069">
    <property type="entry name" value="TONB-DEPENDENT OUTER MEMBRANE RECEPTOR"/>
    <property type="match status" value="1"/>
</dbReference>
<feature type="domain" description="TonB-dependent receptor plug" evidence="13">
    <location>
        <begin position="28"/>
        <end position="134"/>
    </location>
</feature>
<reference evidence="15" key="1">
    <citation type="journal article" date="2019" name="Int. J. Syst. Evol. Microbiol.">
        <title>The Global Catalogue of Microorganisms (GCM) 10K type strain sequencing project: providing services to taxonomists for standard genome sequencing and annotation.</title>
        <authorList>
            <consortium name="The Broad Institute Genomics Platform"/>
            <consortium name="The Broad Institute Genome Sequencing Center for Infectious Disease"/>
            <person name="Wu L."/>
            <person name="Ma J."/>
        </authorList>
    </citation>
    <scope>NUCLEOTIDE SEQUENCE [LARGE SCALE GENOMIC DNA]</scope>
    <source>
        <strain evidence="15">JCM 16603</strain>
    </source>
</reference>
<feature type="domain" description="TonB-dependent receptor-like beta-barrel" evidence="12">
    <location>
        <begin position="225"/>
        <end position="633"/>
    </location>
</feature>
<dbReference type="SUPFAM" id="SSF56935">
    <property type="entry name" value="Porins"/>
    <property type="match status" value="1"/>
</dbReference>
<dbReference type="Gene3D" id="2.40.170.20">
    <property type="entry name" value="TonB-dependent receptor, beta-barrel domain"/>
    <property type="match status" value="1"/>
</dbReference>
<accession>A0ABP7RV43</accession>
<evidence type="ECO:0000256" key="7">
    <source>
        <dbReference type="ARBA" id="ARBA00023136"/>
    </source>
</evidence>
<keyword evidence="7 10" id="KW-0472">Membrane</keyword>
<dbReference type="RefSeq" id="WP_344709317.1">
    <property type="nucleotide sequence ID" value="NZ_BAAAZD010000001.1"/>
</dbReference>
<evidence type="ECO:0000256" key="10">
    <source>
        <dbReference type="PROSITE-ProRule" id="PRU01360"/>
    </source>
</evidence>
<dbReference type="InterPro" id="IPR039426">
    <property type="entry name" value="TonB-dep_rcpt-like"/>
</dbReference>
<sequence>MQPAPPPPDIVITAPALPEPAGERLLGVSRIDEKRLTEAGGEGAEQLLREAAGVILFRRSDARSGQPTSQGVTLRALGGNAASRALLVLDGVPQADPFGGWINWPAYDPATLAEVRIVRGGGAVTNGPGALAGTIEMTSLSARGFSGTVEAGSRGALFGSGRAGLAAGGGTLTLSGYGGRGEGFVPIEAAVRGPADRASPYAFGGGRLRWVGAVGARLTLEAMAGGFDDRRERGLAFTENRTRGLDGSLRLVGRGRWAWSALAYAQRRSFNSSFAGIDRARTAAFRTALQYDVPGRSYGWSVELRPPLGEGTEFRLGSDGRQMRGRSDELATYVAGVATRDRRSGGEADHAGLFAELTRRNGALILSGTARVDRWRITDGILRERLVVSGATLVDQRFADRSGWRPTARAAAGVTLGDTIELRSAAYLGWRLPTLNELFRPFRAGSDAVAANPLLSPERLRGAEIGADWKQGGATLALTAFANRLGRPIANVTLGNGPGTFPGVGFVAAGGSYRQRQNLDRIDVVGLEAAAEWRRGAWTLAGSLALADARVRTGGPAAALDGLRPAQTSPVAAGACVRWERSGRSLGLVLRHSGRAYEDDLNRLVLPAATTLDAAAAFPLAAGLSLTARAENLADARVVAGRTSDGITERATPRSLWLGLRLAR</sequence>
<evidence type="ECO:0000256" key="8">
    <source>
        <dbReference type="ARBA" id="ARBA00023170"/>
    </source>
</evidence>
<evidence type="ECO:0000256" key="9">
    <source>
        <dbReference type="ARBA" id="ARBA00023237"/>
    </source>
</evidence>
<evidence type="ECO:0000256" key="1">
    <source>
        <dbReference type="ARBA" id="ARBA00004571"/>
    </source>
</evidence>
<dbReference type="Pfam" id="PF00593">
    <property type="entry name" value="TonB_dep_Rec_b-barrel"/>
    <property type="match status" value="1"/>
</dbReference>
<keyword evidence="9 10" id="KW-0998">Cell outer membrane</keyword>
<evidence type="ECO:0000259" key="13">
    <source>
        <dbReference type="Pfam" id="PF07715"/>
    </source>
</evidence>
<evidence type="ECO:0000256" key="6">
    <source>
        <dbReference type="ARBA" id="ARBA00023077"/>
    </source>
</evidence>
<name>A0ABP7RV43_9SPHN</name>